<dbReference type="SMART" id="SM00823">
    <property type="entry name" value="PKS_PP"/>
    <property type="match status" value="1"/>
</dbReference>
<organism evidence="4">
    <name type="scientific">Streptomyces sp. R28</name>
    <dbReference type="NCBI Taxonomy" id="3238628"/>
    <lineage>
        <taxon>Bacteria</taxon>
        <taxon>Bacillati</taxon>
        <taxon>Actinomycetota</taxon>
        <taxon>Actinomycetes</taxon>
        <taxon>Kitasatosporales</taxon>
        <taxon>Streptomycetaceae</taxon>
        <taxon>Streptomyces</taxon>
    </lineage>
</organism>
<dbReference type="InterPro" id="IPR020806">
    <property type="entry name" value="PKS_PP-bd"/>
</dbReference>
<reference evidence="4" key="1">
    <citation type="submission" date="2024-07" db="EMBL/GenBank/DDBJ databases">
        <authorList>
            <person name="Yu S.T."/>
        </authorList>
    </citation>
    <scope>NUCLEOTIDE SEQUENCE</scope>
    <source>
        <strain evidence="4">R28</strain>
    </source>
</reference>
<dbReference type="SUPFAM" id="SSF51735">
    <property type="entry name" value="NAD(P)-binding Rossmann-fold domains"/>
    <property type="match status" value="1"/>
</dbReference>
<dbReference type="PROSITE" id="PS00012">
    <property type="entry name" value="PHOSPHOPANTETHEINE"/>
    <property type="match status" value="1"/>
</dbReference>
<dbReference type="Gene3D" id="3.40.50.720">
    <property type="entry name" value="NAD(P)-binding Rossmann-like Domain"/>
    <property type="match status" value="1"/>
</dbReference>
<dbReference type="GO" id="GO:0005886">
    <property type="term" value="C:plasma membrane"/>
    <property type="evidence" value="ECO:0007669"/>
    <property type="project" value="TreeGrafter"/>
</dbReference>
<dbReference type="GO" id="GO:0005737">
    <property type="term" value="C:cytoplasm"/>
    <property type="evidence" value="ECO:0007669"/>
    <property type="project" value="TreeGrafter"/>
</dbReference>
<dbReference type="EMBL" id="CP163439">
    <property type="protein sequence ID" value="XDQ38716.1"/>
    <property type="molecule type" value="Genomic_DNA"/>
</dbReference>
<dbReference type="SMART" id="SM00822">
    <property type="entry name" value="PKS_KR"/>
    <property type="match status" value="1"/>
</dbReference>
<dbReference type="Pfam" id="PF08659">
    <property type="entry name" value="KR"/>
    <property type="match status" value="1"/>
</dbReference>
<dbReference type="Pfam" id="PF00550">
    <property type="entry name" value="PP-binding"/>
    <property type="match status" value="1"/>
</dbReference>
<protein>
    <submittedName>
        <fullName evidence="4">SDR family NAD(P)-dependent oxidoreductase</fullName>
    </submittedName>
</protein>
<dbReference type="SUPFAM" id="SSF47336">
    <property type="entry name" value="ACP-like"/>
    <property type="match status" value="1"/>
</dbReference>
<dbReference type="Gene3D" id="1.10.1200.10">
    <property type="entry name" value="ACP-like"/>
    <property type="match status" value="1"/>
</dbReference>
<evidence type="ECO:0000256" key="1">
    <source>
        <dbReference type="ARBA" id="ARBA00022450"/>
    </source>
</evidence>
<dbReference type="GO" id="GO:0006633">
    <property type="term" value="P:fatty acid biosynthetic process"/>
    <property type="evidence" value="ECO:0007669"/>
    <property type="project" value="TreeGrafter"/>
</dbReference>
<dbReference type="RefSeq" id="WP_369173420.1">
    <property type="nucleotide sequence ID" value="NZ_CP163439.1"/>
</dbReference>
<accession>A0AB39Q7F4</accession>
<dbReference type="InterPro" id="IPR050091">
    <property type="entry name" value="PKS_NRPS_Biosynth_Enz"/>
</dbReference>
<dbReference type="GO" id="GO:0071770">
    <property type="term" value="P:DIM/DIP cell wall layer assembly"/>
    <property type="evidence" value="ECO:0007669"/>
    <property type="project" value="TreeGrafter"/>
</dbReference>
<evidence type="ECO:0000313" key="4">
    <source>
        <dbReference type="EMBL" id="XDQ38716.1"/>
    </source>
</evidence>
<dbReference type="SMART" id="SM01294">
    <property type="entry name" value="PKS_PP_betabranch"/>
    <property type="match status" value="1"/>
</dbReference>
<dbReference type="PANTHER" id="PTHR43775">
    <property type="entry name" value="FATTY ACID SYNTHASE"/>
    <property type="match status" value="1"/>
</dbReference>
<dbReference type="InterPro" id="IPR006162">
    <property type="entry name" value="Ppantetheine_attach_site"/>
</dbReference>
<evidence type="ECO:0000256" key="2">
    <source>
        <dbReference type="ARBA" id="ARBA00022553"/>
    </source>
</evidence>
<dbReference type="InterPro" id="IPR009081">
    <property type="entry name" value="PP-bd_ACP"/>
</dbReference>
<keyword evidence="1" id="KW-0596">Phosphopantetheine</keyword>
<feature type="domain" description="Carrier" evidence="3">
    <location>
        <begin position="322"/>
        <end position="400"/>
    </location>
</feature>
<keyword evidence="2" id="KW-0597">Phosphoprotein</keyword>
<dbReference type="AlphaFoldDB" id="A0AB39Q7F4"/>
<dbReference type="InterPro" id="IPR036291">
    <property type="entry name" value="NAD(P)-bd_dom_sf"/>
</dbReference>
<dbReference type="InterPro" id="IPR013968">
    <property type="entry name" value="PKS_KR"/>
</dbReference>
<dbReference type="PROSITE" id="PS50075">
    <property type="entry name" value="CARRIER"/>
    <property type="match status" value="1"/>
</dbReference>
<dbReference type="GO" id="GO:0017000">
    <property type="term" value="P:antibiotic biosynthetic process"/>
    <property type="evidence" value="ECO:0007669"/>
    <property type="project" value="UniProtKB-ARBA"/>
</dbReference>
<dbReference type="PANTHER" id="PTHR43775:SF37">
    <property type="entry name" value="SI:DKEY-61P9.11"/>
    <property type="match status" value="1"/>
</dbReference>
<dbReference type="GO" id="GO:0031177">
    <property type="term" value="F:phosphopantetheine binding"/>
    <property type="evidence" value="ECO:0007669"/>
    <property type="project" value="InterPro"/>
</dbReference>
<sequence>MYTVYPAARVGEAFALLQHSRHIGKVVVSLDPQDGPVPVRNRPEPPRFDPDGTYLVTGGLSGFGAATARRLADRGARHLALVSRRGPDGPEAADVLSDLAALGVTATPYAADVTDSAAMAEVISRVDASGHRLTGVVHAAMTLDDAPLTELTDERIRAVLAPKMVGAEVLDALTREHDLRLFWLYSSFTTAVGNVKQSAYVGGNLFTEALARRRHGTEPALAVTWGALGDCGHVAREGLVPSMQALGTSPLGSREALDALESLAASGTAVAGIGRYDWARMRAFLPALTTPRFAALLPADGELGGHTRQDLVAALAGLTAEEALTTVGGTLTEYLAQILQTNAARLDPKLPLQDYGVDSLMAAELLTTLRQRLDVEIPPLELLQGGVTVTDLARHVLLRLGVRTTDTANG</sequence>
<dbReference type="InterPro" id="IPR036736">
    <property type="entry name" value="ACP-like_sf"/>
</dbReference>
<dbReference type="GO" id="GO:0004312">
    <property type="term" value="F:fatty acid synthase activity"/>
    <property type="evidence" value="ECO:0007669"/>
    <property type="project" value="TreeGrafter"/>
</dbReference>
<proteinExistence type="predicted"/>
<gene>
    <name evidence="4" type="ORF">AB5J49_38160</name>
</gene>
<name>A0AB39Q7F4_9ACTN</name>
<dbReference type="InterPro" id="IPR057326">
    <property type="entry name" value="KR_dom"/>
</dbReference>
<evidence type="ECO:0000259" key="3">
    <source>
        <dbReference type="PROSITE" id="PS50075"/>
    </source>
</evidence>